<dbReference type="GO" id="GO:0032259">
    <property type="term" value="P:methylation"/>
    <property type="evidence" value="ECO:0007669"/>
    <property type="project" value="UniProtKB-KW"/>
</dbReference>
<dbReference type="SUPFAM" id="SSF53335">
    <property type="entry name" value="S-adenosyl-L-methionine-dependent methyltransferases"/>
    <property type="match status" value="1"/>
</dbReference>
<keyword evidence="2" id="KW-0808">Transferase</keyword>
<dbReference type="GO" id="GO:0008168">
    <property type="term" value="F:methyltransferase activity"/>
    <property type="evidence" value="ECO:0007669"/>
    <property type="project" value="UniProtKB-KW"/>
</dbReference>
<dbReference type="Pfam" id="PF13649">
    <property type="entry name" value="Methyltransf_25"/>
    <property type="match status" value="1"/>
</dbReference>
<accession>A0A7W0CUD7</accession>
<evidence type="ECO:0000259" key="1">
    <source>
        <dbReference type="Pfam" id="PF13649"/>
    </source>
</evidence>
<dbReference type="RefSeq" id="WP_246380272.1">
    <property type="nucleotide sequence ID" value="NZ_BAABAM010000014.1"/>
</dbReference>
<dbReference type="Proteomes" id="UP000530928">
    <property type="component" value="Unassembled WGS sequence"/>
</dbReference>
<evidence type="ECO:0000313" key="3">
    <source>
        <dbReference type="Proteomes" id="UP000530928"/>
    </source>
</evidence>
<protein>
    <submittedName>
        <fullName evidence="2">SAM-dependent methyltransferase</fullName>
    </submittedName>
</protein>
<name>A0A7W0CUD7_9ACTN</name>
<dbReference type="InterPro" id="IPR029063">
    <property type="entry name" value="SAM-dependent_MTases_sf"/>
</dbReference>
<dbReference type="AlphaFoldDB" id="A0A7W0CUD7"/>
<keyword evidence="2" id="KW-0489">Methyltransferase</keyword>
<reference evidence="2 3" key="1">
    <citation type="submission" date="2020-07" db="EMBL/GenBank/DDBJ databases">
        <title>Genomic Encyclopedia of Type Strains, Phase IV (KMG-IV): sequencing the most valuable type-strain genomes for metagenomic binning, comparative biology and taxonomic classification.</title>
        <authorList>
            <person name="Goeker M."/>
        </authorList>
    </citation>
    <scope>NUCLEOTIDE SEQUENCE [LARGE SCALE GENOMIC DNA]</scope>
    <source>
        <strain evidence="2 3">DSM 45533</strain>
    </source>
</reference>
<gene>
    <name evidence="2" type="ORF">HNR30_008940</name>
</gene>
<dbReference type="EMBL" id="JACDUR010000012">
    <property type="protein sequence ID" value="MBA2897538.1"/>
    <property type="molecule type" value="Genomic_DNA"/>
</dbReference>
<comment type="caution">
    <text evidence="2">The sequence shown here is derived from an EMBL/GenBank/DDBJ whole genome shotgun (WGS) entry which is preliminary data.</text>
</comment>
<organism evidence="2 3">
    <name type="scientific">Nonomuraea soli</name>
    <dbReference type="NCBI Taxonomy" id="1032476"/>
    <lineage>
        <taxon>Bacteria</taxon>
        <taxon>Bacillati</taxon>
        <taxon>Actinomycetota</taxon>
        <taxon>Actinomycetes</taxon>
        <taxon>Streptosporangiales</taxon>
        <taxon>Streptosporangiaceae</taxon>
        <taxon>Nonomuraea</taxon>
    </lineage>
</organism>
<evidence type="ECO:0000313" key="2">
    <source>
        <dbReference type="EMBL" id="MBA2897538.1"/>
    </source>
</evidence>
<feature type="domain" description="Methyltransferase" evidence="1">
    <location>
        <begin position="68"/>
        <end position="154"/>
    </location>
</feature>
<keyword evidence="3" id="KW-1185">Reference proteome</keyword>
<sequence length="264" mass="28769">MDADALDARWRAHLESWAIPARILDGAAADPWAHHPHRFGVRSDLAVAVSDRGPTMTRVAELLPGSLLDVGAGTGASSLPLRAQLTSLVAVDTSAAMLAELTVRADKLGVAVDTVEGRWPDVAPAVPSADVAVAAHVVYNVPDLADFLRALNTHARHRVVLELTHRHPMSWLGPLWEHFHSLKRPVRPIAEDCVALAAALGFAVQVDEREAPLERFSTIDELATSACRRLCLDPSRAPEVADTAMELGMWPVPRDRWVTVWWNV</sequence>
<proteinExistence type="predicted"/>
<dbReference type="InterPro" id="IPR041698">
    <property type="entry name" value="Methyltransf_25"/>
</dbReference>
<dbReference type="Gene3D" id="3.40.50.150">
    <property type="entry name" value="Vaccinia Virus protein VP39"/>
    <property type="match status" value="1"/>
</dbReference>